<keyword evidence="2" id="KW-0234">DNA repair</keyword>
<sequence>MSINRAIVSGHLTREPELRSTAGGMQVLGFGVAVNDRRKNQQTGEWEDYPNFIDCTMFGNRAESVSRLLSKGAKVCVEGKLHWSQWERDGQKRSKIEVIVDDIELMQKRQEGYQAVASAVPVVDASSAVYDEDIPF</sequence>
<dbReference type="PANTHER" id="PTHR10302">
    <property type="entry name" value="SINGLE-STRANDED DNA-BINDING PROTEIN"/>
    <property type="match status" value="1"/>
</dbReference>
<dbReference type="PROSITE" id="PS50935">
    <property type="entry name" value="SSB"/>
    <property type="match status" value="1"/>
</dbReference>
<keyword evidence="1 2" id="KW-0238">DNA-binding</keyword>
<dbReference type="InterPro" id="IPR012340">
    <property type="entry name" value="NA-bd_OB-fold"/>
</dbReference>
<reference evidence="5" key="1">
    <citation type="submission" date="2018-05" db="EMBL/GenBank/DDBJ databases">
        <title>Genome Sequencing of selected type strains of the family Eggerthellaceae.</title>
        <authorList>
            <person name="Danylec N."/>
            <person name="Stoll D.A."/>
            <person name="Doetsch A."/>
            <person name="Huch M."/>
        </authorList>
    </citation>
    <scope>NUCLEOTIDE SEQUENCE [LARGE SCALE GENOMIC DNA]</scope>
    <source>
        <strain evidence="5">DSM 16106</strain>
    </source>
</reference>
<dbReference type="InterPro" id="IPR011344">
    <property type="entry name" value="ssDNA-bd"/>
</dbReference>
<comment type="subunit">
    <text evidence="2">Homotetramer.</text>
</comment>
<evidence type="ECO:0000256" key="2">
    <source>
        <dbReference type="HAMAP-Rule" id="MF_00984"/>
    </source>
</evidence>
<dbReference type="OrthoDB" id="9809878at2"/>
<dbReference type="GO" id="GO:0003697">
    <property type="term" value="F:single-stranded DNA binding"/>
    <property type="evidence" value="ECO:0007669"/>
    <property type="project" value="UniProtKB-UniRule"/>
</dbReference>
<evidence type="ECO:0000313" key="4">
    <source>
        <dbReference type="EMBL" id="RNL44753.1"/>
    </source>
</evidence>
<comment type="caution">
    <text evidence="4">The sequence shown here is derived from an EMBL/GenBank/DDBJ whole genome shotgun (WGS) entry which is preliminary data.</text>
</comment>
<dbReference type="SUPFAM" id="SSF50249">
    <property type="entry name" value="Nucleic acid-binding proteins"/>
    <property type="match status" value="1"/>
</dbReference>
<comment type="caution">
    <text evidence="2">Lacks conserved residue(s) required for the propagation of feature annotation.</text>
</comment>
<evidence type="ECO:0000256" key="3">
    <source>
        <dbReference type="PIRNR" id="PIRNR002070"/>
    </source>
</evidence>
<dbReference type="NCBIfam" id="TIGR00621">
    <property type="entry name" value="ssb"/>
    <property type="match status" value="1"/>
</dbReference>
<evidence type="ECO:0000313" key="5">
    <source>
        <dbReference type="Proteomes" id="UP000278632"/>
    </source>
</evidence>
<accession>A0A3N0BBN4</accession>
<dbReference type="RefSeq" id="WP_123192055.1">
    <property type="nucleotide sequence ID" value="NZ_QICD01000009.1"/>
</dbReference>
<dbReference type="GO" id="GO:0006260">
    <property type="term" value="P:DNA replication"/>
    <property type="evidence" value="ECO:0007669"/>
    <property type="project" value="UniProtKB-UniRule"/>
</dbReference>
<proteinExistence type="inferred from homology"/>
<comment type="function">
    <text evidence="2">Plays an important role in DNA replication, recombination and repair. Binds to ssDNA and to an array of partner proteins to recruit them to their sites of action during DNA metabolism.</text>
</comment>
<organism evidence="4 5">
    <name type="scientific">Paraeggerthella hongkongensis</name>
    <dbReference type="NCBI Taxonomy" id="230658"/>
    <lineage>
        <taxon>Bacteria</taxon>
        <taxon>Bacillati</taxon>
        <taxon>Actinomycetota</taxon>
        <taxon>Coriobacteriia</taxon>
        <taxon>Eggerthellales</taxon>
        <taxon>Eggerthellaceae</taxon>
        <taxon>Paraeggerthella</taxon>
    </lineage>
</organism>
<dbReference type="EMBL" id="QICD01000009">
    <property type="protein sequence ID" value="RNL44753.1"/>
    <property type="molecule type" value="Genomic_DNA"/>
</dbReference>
<dbReference type="PIRSF" id="PIRSF002070">
    <property type="entry name" value="SSB"/>
    <property type="match status" value="1"/>
</dbReference>
<dbReference type="GO" id="GO:0006281">
    <property type="term" value="P:DNA repair"/>
    <property type="evidence" value="ECO:0007669"/>
    <property type="project" value="UniProtKB-UniRule"/>
</dbReference>
<name>A0A3N0BBN4_9ACTN</name>
<dbReference type="GO" id="GO:0006310">
    <property type="term" value="P:DNA recombination"/>
    <property type="evidence" value="ECO:0007669"/>
    <property type="project" value="UniProtKB-UniRule"/>
</dbReference>
<protein>
    <recommendedName>
        <fullName evidence="2 3">Single-stranded DNA-binding protein</fullName>
        <shortName evidence="2">SSB</shortName>
    </recommendedName>
</protein>
<keyword evidence="2" id="KW-0235">DNA replication</keyword>
<evidence type="ECO:0000256" key="1">
    <source>
        <dbReference type="ARBA" id="ARBA00023125"/>
    </source>
</evidence>
<dbReference type="InterPro" id="IPR000424">
    <property type="entry name" value="Primosome_PriB/ssb"/>
</dbReference>
<keyword evidence="2" id="KW-0233">DNA recombination</keyword>
<dbReference type="GO" id="GO:0009295">
    <property type="term" value="C:nucleoid"/>
    <property type="evidence" value="ECO:0007669"/>
    <property type="project" value="TreeGrafter"/>
</dbReference>
<keyword evidence="2" id="KW-0227">DNA damage</keyword>
<dbReference type="Gene3D" id="2.40.50.140">
    <property type="entry name" value="Nucleic acid-binding proteins"/>
    <property type="match status" value="1"/>
</dbReference>
<dbReference type="PANTHER" id="PTHR10302:SF27">
    <property type="entry name" value="SINGLE-STRANDED DNA-BINDING PROTEIN"/>
    <property type="match status" value="1"/>
</dbReference>
<dbReference type="AlphaFoldDB" id="A0A3N0BBN4"/>
<gene>
    <name evidence="4" type="ORF">DMP08_06060</name>
</gene>
<dbReference type="HAMAP" id="MF_00984">
    <property type="entry name" value="SSB"/>
    <property type="match status" value="1"/>
</dbReference>
<feature type="short sequence motif" description="Important for interaction with partner proteins" evidence="2">
    <location>
        <begin position="131"/>
        <end position="136"/>
    </location>
</feature>
<dbReference type="CDD" id="cd04496">
    <property type="entry name" value="SSB_OBF"/>
    <property type="match status" value="1"/>
</dbReference>
<keyword evidence="5" id="KW-1185">Reference proteome</keyword>
<dbReference type="Proteomes" id="UP000278632">
    <property type="component" value="Unassembled WGS sequence"/>
</dbReference>
<dbReference type="Pfam" id="PF00436">
    <property type="entry name" value="SSB"/>
    <property type="match status" value="1"/>
</dbReference>